<protein>
    <recommendedName>
        <fullName evidence="7">Small ribosomal subunit protein uS15m</fullName>
    </recommendedName>
    <alternativeName>
        <fullName evidence="8">28S ribosomal protein S15, mitochondrial</fullName>
    </alternativeName>
</protein>
<organism evidence="11 12">
    <name type="scientific">Amphibalanus amphitrite</name>
    <name type="common">Striped barnacle</name>
    <name type="synonym">Balanus amphitrite</name>
    <dbReference type="NCBI Taxonomy" id="1232801"/>
    <lineage>
        <taxon>Eukaryota</taxon>
        <taxon>Metazoa</taxon>
        <taxon>Ecdysozoa</taxon>
        <taxon>Arthropoda</taxon>
        <taxon>Crustacea</taxon>
        <taxon>Multicrustacea</taxon>
        <taxon>Cirripedia</taxon>
        <taxon>Thoracica</taxon>
        <taxon>Thoracicalcarea</taxon>
        <taxon>Balanomorpha</taxon>
        <taxon>Balanoidea</taxon>
        <taxon>Balanidae</taxon>
        <taxon>Amphibalaninae</taxon>
        <taxon>Amphibalanus</taxon>
    </lineage>
</organism>
<dbReference type="Gene3D" id="1.10.287.10">
    <property type="entry name" value="S15/NS1, RNA-binding"/>
    <property type="match status" value="1"/>
</dbReference>
<comment type="caution">
    <text evidence="11">The sequence shown here is derived from an EMBL/GenBank/DDBJ whole genome shotgun (WGS) entry which is preliminary data.</text>
</comment>
<dbReference type="GO" id="GO:0003723">
    <property type="term" value="F:RNA binding"/>
    <property type="evidence" value="ECO:0007669"/>
    <property type="project" value="TreeGrafter"/>
</dbReference>
<dbReference type="PANTHER" id="PTHR46685:SF1">
    <property type="entry name" value="SMALL RIBOSOMAL SUBUNIT PROTEIN US15M"/>
    <property type="match status" value="1"/>
</dbReference>
<sequence length="268" mass="31033">MSVFKSLRVLRTALPVINTSQPVRWRVRDVKDVVKWRPITRPSKLSPAYTGDLGVTEPVDESQPQSAVSAAREEFDRSDDVTKRVLSLEFARGVEKTKQLEDKAMAFVQRHRFDTESPEAQIGRMTAKIRRYQLLLQDPAIFKSSSLMRARVHDLAHKRSGLLRKLRATDYRRFEWLLEQLEIRLPAAAALQIFCDNIRQEKLDALRRQLDSEKPAFEEERRRACEWIAEEERALGLPLSVDAERGCLLEPRLPKRVVIPPRREQAQA</sequence>
<evidence type="ECO:0000256" key="7">
    <source>
        <dbReference type="ARBA" id="ARBA00035249"/>
    </source>
</evidence>
<proteinExistence type="inferred from homology"/>
<evidence type="ECO:0000256" key="4">
    <source>
        <dbReference type="ARBA" id="ARBA00022980"/>
    </source>
</evidence>
<evidence type="ECO:0000256" key="6">
    <source>
        <dbReference type="ARBA" id="ARBA00023274"/>
    </source>
</evidence>
<keyword evidence="4 9" id="KW-0689">Ribosomal protein</keyword>
<dbReference type="InterPro" id="IPR000589">
    <property type="entry name" value="Ribosomal_uS15"/>
</dbReference>
<evidence type="ECO:0000256" key="1">
    <source>
        <dbReference type="ARBA" id="ARBA00004173"/>
    </source>
</evidence>
<dbReference type="Proteomes" id="UP000440578">
    <property type="component" value="Unassembled WGS sequence"/>
</dbReference>
<dbReference type="Pfam" id="PF00312">
    <property type="entry name" value="Ribosomal_S15"/>
    <property type="match status" value="1"/>
</dbReference>
<dbReference type="OrthoDB" id="441444at2759"/>
<keyword evidence="6 9" id="KW-0687">Ribonucleoprotein</keyword>
<comment type="subcellular location">
    <subcellularLocation>
        <location evidence="1">Mitochondrion</location>
    </subcellularLocation>
</comment>
<evidence type="ECO:0000313" key="11">
    <source>
        <dbReference type="EMBL" id="KAF0305135.1"/>
    </source>
</evidence>
<dbReference type="GO" id="GO:0032543">
    <property type="term" value="P:mitochondrial translation"/>
    <property type="evidence" value="ECO:0007669"/>
    <property type="project" value="TreeGrafter"/>
</dbReference>
<evidence type="ECO:0000256" key="9">
    <source>
        <dbReference type="RuleBase" id="RU003919"/>
    </source>
</evidence>
<feature type="region of interest" description="Disordered" evidence="10">
    <location>
        <begin position="47"/>
        <end position="73"/>
    </location>
</feature>
<dbReference type="PANTHER" id="PTHR46685">
    <property type="entry name" value="28S RIBOSOMAL PROTEIN S15, MITOCHONDRIAL"/>
    <property type="match status" value="1"/>
</dbReference>
<evidence type="ECO:0000256" key="5">
    <source>
        <dbReference type="ARBA" id="ARBA00023128"/>
    </source>
</evidence>
<comment type="similarity">
    <text evidence="2 9">Belongs to the universal ribosomal protein uS15 family.</text>
</comment>
<evidence type="ECO:0000313" key="12">
    <source>
        <dbReference type="Proteomes" id="UP000440578"/>
    </source>
</evidence>
<name>A0A6A4WEL0_AMPAM</name>
<reference evidence="11 12" key="1">
    <citation type="submission" date="2019-07" db="EMBL/GenBank/DDBJ databases">
        <title>Draft genome assembly of a fouling barnacle, Amphibalanus amphitrite (Darwin, 1854): The first reference genome for Thecostraca.</title>
        <authorList>
            <person name="Kim W."/>
        </authorList>
    </citation>
    <scope>NUCLEOTIDE SEQUENCE [LARGE SCALE GENOMIC DNA]</scope>
    <source>
        <strain evidence="11">SNU_AA5</strain>
        <tissue evidence="11">Soma without cirri and trophi</tissue>
    </source>
</reference>
<dbReference type="AlphaFoldDB" id="A0A6A4WEL0"/>
<evidence type="ECO:0000256" key="2">
    <source>
        <dbReference type="ARBA" id="ARBA00008434"/>
    </source>
</evidence>
<dbReference type="SUPFAM" id="SSF47060">
    <property type="entry name" value="S15/NS1 RNA-binding domain"/>
    <property type="match status" value="1"/>
</dbReference>
<dbReference type="EMBL" id="VIIS01000775">
    <property type="protein sequence ID" value="KAF0305135.1"/>
    <property type="molecule type" value="Genomic_DNA"/>
</dbReference>
<dbReference type="InterPro" id="IPR009068">
    <property type="entry name" value="uS15_NS1_RNA-bd_sf"/>
</dbReference>
<gene>
    <name evidence="11" type="primary">bonsai</name>
    <name evidence="11" type="ORF">FJT64_023171</name>
</gene>
<evidence type="ECO:0000256" key="10">
    <source>
        <dbReference type="SAM" id="MobiDB-lite"/>
    </source>
</evidence>
<keyword evidence="12" id="KW-1185">Reference proteome</keyword>
<dbReference type="GO" id="GO:0003735">
    <property type="term" value="F:structural constituent of ribosome"/>
    <property type="evidence" value="ECO:0007669"/>
    <property type="project" value="InterPro"/>
</dbReference>
<dbReference type="SMART" id="SM01387">
    <property type="entry name" value="Ribosomal_S15"/>
    <property type="match status" value="1"/>
</dbReference>
<keyword evidence="3" id="KW-0809">Transit peptide</keyword>
<evidence type="ECO:0000256" key="3">
    <source>
        <dbReference type="ARBA" id="ARBA00022946"/>
    </source>
</evidence>
<dbReference type="InterPro" id="IPR052137">
    <property type="entry name" value="uS15_ribosomal"/>
</dbReference>
<evidence type="ECO:0000256" key="8">
    <source>
        <dbReference type="ARBA" id="ARBA00035528"/>
    </source>
</evidence>
<dbReference type="GO" id="GO:0005763">
    <property type="term" value="C:mitochondrial small ribosomal subunit"/>
    <property type="evidence" value="ECO:0007669"/>
    <property type="project" value="TreeGrafter"/>
</dbReference>
<accession>A0A6A4WEL0</accession>
<keyword evidence="5" id="KW-0496">Mitochondrion</keyword>